<organism evidence="1 2">
    <name type="scientific">Segatella bryantii</name>
    <name type="common">Prevotella bryantii</name>
    <dbReference type="NCBI Taxonomy" id="77095"/>
    <lineage>
        <taxon>Bacteria</taxon>
        <taxon>Pseudomonadati</taxon>
        <taxon>Bacteroidota</taxon>
        <taxon>Bacteroidia</taxon>
        <taxon>Bacteroidales</taxon>
        <taxon>Prevotellaceae</taxon>
        <taxon>Segatella</taxon>
    </lineage>
</organism>
<gene>
    <name evidence="1" type="ORF">CIK91_09155</name>
</gene>
<proteinExistence type="predicted"/>
<dbReference type="EMBL" id="NPJF01000043">
    <property type="protein sequence ID" value="OYP54398.1"/>
    <property type="molecule type" value="Genomic_DNA"/>
</dbReference>
<evidence type="ECO:0000313" key="1">
    <source>
        <dbReference type="EMBL" id="OYP54398.1"/>
    </source>
</evidence>
<comment type="caution">
    <text evidence="1">The sequence shown here is derived from an EMBL/GenBank/DDBJ whole genome shotgun (WGS) entry which is preliminary data.</text>
</comment>
<reference evidence="1 2" key="1">
    <citation type="submission" date="2017-08" db="EMBL/GenBank/DDBJ databases">
        <title>Comparative genomics of non-oral Prevotella species.</title>
        <authorList>
            <person name="Accetto T."/>
            <person name="Nograsek B."/>
            <person name="Avgustin G."/>
        </authorList>
    </citation>
    <scope>NUCLEOTIDE SEQUENCE [LARGE SCALE GENOMIC DNA]</scope>
    <source>
        <strain evidence="1 2">TC1-1</strain>
    </source>
</reference>
<accession>A0ABX4EJF5</accession>
<name>A0ABX4EJF5_SEGBR</name>
<keyword evidence="2" id="KW-1185">Reference proteome</keyword>
<protein>
    <submittedName>
        <fullName evidence="1">Uncharacterized protein</fullName>
    </submittedName>
</protein>
<dbReference type="Proteomes" id="UP000216189">
    <property type="component" value="Unassembled WGS sequence"/>
</dbReference>
<sequence length="323" mass="38553">MEKGPKYHIDGTEKFGYITINRFLYSFYMYMNTVKRLTSLYHYASVQYLKGYVAHFCYLRLRSFDTFIKVVLEHKDYVSANCLLRMLGDSVAVFRLIYMESDKDLLILRHCLYVIDGCERNLEVLPEKNINEDCLPEEELAELNKATQINRAQRQRMIREAQELLEFSPLRQKDKAAFDKIVEDRNWKFKEFKDYKKKGSNQYKWRELYELIDCCKGFNLLSYISQYTHGLSMSNLVIELDEQNIDGIVGEALGLIKRLHKYTMAFYPEEQRYILEGLLEPGMRDKILACYDDKHRPDIATWNQDVMNKQYQLRDNGYYDIIY</sequence>
<evidence type="ECO:0000313" key="2">
    <source>
        <dbReference type="Proteomes" id="UP000216189"/>
    </source>
</evidence>